<feature type="domain" description="OmpA-like" evidence="6">
    <location>
        <begin position="99"/>
        <end position="215"/>
    </location>
</feature>
<evidence type="ECO:0000256" key="4">
    <source>
        <dbReference type="PROSITE-ProRule" id="PRU00473"/>
    </source>
</evidence>
<comment type="subcellular location">
    <subcellularLocation>
        <location evidence="1">Cell outer membrane</location>
    </subcellularLocation>
</comment>
<dbReference type="PANTHER" id="PTHR30329:SF21">
    <property type="entry name" value="LIPOPROTEIN YIAD-RELATED"/>
    <property type="match status" value="1"/>
</dbReference>
<evidence type="ECO:0000313" key="8">
    <source>
        <dbReference type="Proteomes" id="UP000832041"/>
    </source>
</evidence>
<reference evidence="7 8" key="1">
    <citation type="submission" date="2020-04" db="EMBL/GenBank/DDBJ databases">
        <title>Thermobifida alba genome sequencing and assembly.</title>
        <authorList>
            <person name="Luzics S."/>
            <person name="Horvath B."/>
            <person name="Nagy I."/>
            <person name="Toth A."/>
            <person name="Nagy I."/>
            <person name="Kukolya J."/>
        </authorList>
    </citation>
    <scope>NUCLEOTIDE SEQUENCE [LARGE SCALE GENOMIC DNA]</scope>
    <source>
        <strain evidence="7 8">DSM 43795</strain>
    </source>
</reference>
<feature type="compositionally biased region" description="Polar residues" evidence="5">
    <location>
        <begin position="188"/>
        <end position="197"/>
    </location>
</feature>
<dbReference type="EMBL" id="CP051627">
    <property type="protein sequence ID" value="UPT23486.1"/>
    <property type="molecule type" value="Genomic_DNA"/>
</dbReference>
<dbReference type="InterPro" id="IPR036737">
    <property type="entry name" value="OmpA-like_sf"/>
</dbReference>
<dbReference type="CDD" id="cd07185">
    <property type="entry name" value="OmpA_C-like"/>
    <property type="match status" value="1"/>
</dbReference>
<proteinExistence type="predicted"/>
<organism evidence="7 8">
    <name type="scientific">Thermobifida alba</name>
    <name type="common">Thermomonospora alba</name>
    <dbReference type="NCBI Taxonomy" id="53522"/>
    <lineage>
        <taxon>Bacteria</taxon>
        <taxon>Bacillati</taxon>
        <taxon>Actinomycetota</taxon>
        <taxon>Actinomycetes</taxon>
        <taxon>Streptosporangiales</taxon>
        <taxon>Nocardiopsidaceae</taxon>
        <taxon>Thermobifida</taxon>
    </lineage>
</organism>
<dbReference type="Pfam" id="PF00691">
    <property type="entry name" value="OmpA"/>
    <property type="match status" value="1"/>
</dbReference>
<keyword evidence="8" id="KW-1185">Reference proteome</keyword>
<accession>A0ABY4L761</accession>
<evidence type="ECO:0000313" key="7">
    <source>
        <dbReference type="EMBL" id="UPT23486.1"/>
    </source>
</evidence>
<evidence type="ECO:0000256" key="5">
    <source>
        <dbReference type="SAM" id="MobiDB-lite"/>
    </source>
</evidence>
<evidence type="ECO:0000259" key="6">
    <source>
        <dbReference type="PROSITE" id="PS51123"/>
    </source>
</evidence>
<keyword evidence="2 4" id="KW-0472">Membrane</keyword>
<dbReference type="InterPro" id="IPR050330">
    <property type="entry name" value="Bact_OuterMem_StrucFunc"/>
</dbReference>
<dbReference type="PROSITE" id="PS51123">
    <property type="entry name" value="OMPA_2"/>
    <property type="match status" value="1"/>
</dbReference>
<sequence>MPLKLADGTSCHCSSWRGNESLDPGEVIRTWVTFPAPPPEVDTMTVTTPVTPDFLDVPITQVTEDREEITAVAVAEPRILDIGAFQDDPESGTSRLESGDTTQVMLSSDVLFELNESELTPEAESVLKDVAEEIDASSATTVRIDGYTDNTGNDSINIPLSEARAESVREALEELTTRDGIEFETAGHGSSNPVGNNDTEEGRKKNRRVTVTFAK</sequence>
<protein>
    <submittedName>
        <fullName evidence="7">OmpA family protein</fullName>
    </submittedName>
</protein>
<name>A0ABY4L761_THEAE</name>
<evidence type="ECO:0000256" key="1">
    <source>
        <dbReference type="ARBA" id="ARBA00004442"/>
    </source>
</evidence>
<keyword evidence="3" id="KW-0998">Cell outer membrane</keyword>
<dbReference type="SUPFAM" id="SSF103088">
    <property type="entry name" value="OmpA-like"/>
    <property type="match status" value="1"/>
</dbReference>
<dbReference type="Gene3D" id="3.30.1330.60">
    <property type="entry name" value="OmpA-like domain"/>
    <property type="match status" value="1"/>
</dbReference>
<dbReference type="InterPro" id="IPR006665">
    <property type="entry name" value="OmpA-like"/>
</dbReference>
<dbReference type="PANTHER" id="PTHR30329">
    <property type="entry name" value="STATOR ELEMENT OF FLAGELLAR MOTOR COMPLEX"/>
    <property type="match status" value="1"/>
</dbReference>
<gene>
    <name evidence="7" type="ORF">FOF52_11500</name>
</gene>
<dbReference type="PRINTS" id="PR01021">
    <property type="entry name" value="OMPADOMAIN"/>
</dbReference>
<feature type="region of interest" description="Disordered" evidence="5">
    <location>
        <begin position="180"/>
        <end position="215"/>
    </location>
</feature>
<dbReference type="InterPro" id="IPR006664">
    <property type="entry name" value="OMP_bac"/>
</dbReference>
<dbReference type="Proteomes" id="UP000832041">
    <property type="component" value="Chromosome"/>
</dbReference>
<evidence type="ECO:0000256" key="3">
    <source>
        <dbReference type="ARBA" id="ARBA00023237"/>
    </source>
</evidence>
<evidence type="ECO:0000256" key="2">
    <source>
        <dbReference type="ARBA" id="ARBA00023136"/>
    </source>
</evidence>